<dbReference type="EMBL" id="JACAGB010000001">
    <property type="protein sequence ID" value="KAF6392525.1"/>
    <property type="molecule type" value="Genomic_DNA"/>
</dbReference>
<protein>
    <submittedName>
        <fullName evidence="1">Uncharacterized protein</fullName>
    </submittedName>
</protein>
<accession>A0A7J8B237</accession>
<organism evidence="1 2">
    <name type="scientific">Pipistrellus kuhlii</name>
    <name type="common">Kuhl's pipistrelle</name>
    <dbReference type="NCBI Taxonomy" id="59472"/>
    <lineage>
        <taxon>Eukaryota</taxon>
        <taxon>Metazoa</taxon>
        <taxon>Chordata</taxon>
        <taxon>Craniata</taxon>
        <taxon>Vertebrata</taxon>
        <taxon>Euteleostomi</taxon>
        <taxon>Mammalia</taxon>
        <taxon>Eutheria</taxon>
        <taxon>Laurasiatheria</taxon>
        <taxon>Chiroptera</taxon>
        <taxon>Yangochiroptera</taxon>
        <taxon>Vespertilionidae</taxon>
        <taxon>Pipistrellus</taxon>
    </lineage>
</organism>
<dbReference type="AlphaFoldDB" id="A0A7J8B237"/>
<gene>
    <name evidence="1" type="ORF">mPipKuh1_007729</name>
</gene>
<keyword evidence="2" id="KW-1185">Reference proteome</keyword>
<sequence length="180" mass="19737">MRWRALAEGGPGRSLSERDLCFSCTSVPQCHTKLSSKIYGHSAASGQFSPTESRGTGRALLYTYSCHQSCTTEAAASCLCYVLIRKGQNRKLIAKVGHVPVCGILHILHSNPSWLCWPHPQGLLYIFSPQDRGDQLRLRPRTTAGSVLTAATALDWAQNFSLEKASSSGRPVEERAYKSL</sequence>
<comment type="caution">
    <text evidence="1">The sequence shown here is derived from an EMBL/GenBank/DDBJ whole genome shotgun (WGS) entry which is preliminary data.</text>
</comment>
<name>A0A7J8B237_PIPKU</name>
<evidence type="ECO:0000313" key="1">
    <source>
        <dbReference type="EMBL" id="KAF6392525.1"/>
    </source>
</evidence>
<proteinExistence type="predicted"/>
<reference evidence="1 2" key="1">
    <citation type="journal article" date="2020" name="Nature">
        <title>Six reference-quality genomes reveal evolution of bat adaptations.</title>
        <authorList>
            <person name="Jebb D."/>
            <person name="Huang Z."/>
            <person name="Pippel M."/>
            <person name="Hughes G.M."/>
            <person name="Lavrichenko K."/>
            <person name="Devanna P."/>
            <person name="Winkler S."/>
            <person name="Jermiin L.S."/>
            <person name="Skirmuntt E.C."/>
            <person name="Katzourakis A."/>
            <person name="Burkitt-Gray L."/>
            <person name="Ray D.A."/>
            <person name="Sullivan K.A.M."/>
            <person name="Roscito J.G."/>
            <person name="Kirilenko B.M."/>
            <person name="Davalos L.M."/>
            <person name="Corthals A.P."/>
            <person name="Power M.L."/>
            <person name="Jones G."/>
            <person name="Ransome R.D."/>
            <person name="Dechmann D.K.N."/>
            <person name="Locatelli A.G."/>
            <person name="Puechmaille S.J."/>
            <person name="Fedrigo O."/>
            <person name="Jarvis E.D."/>
            <person name="Hiller M."/>
            <person name="Vernes S.C."/>
            <person name="Myers E.W."/>
            <person name="Teeling E.C."/>
        </authorList>
    </citation>
    <scope>NUCLEOTIDE SEQUENCE [LARGE SCALE GENOMIC DNA]</scope>
    <source>
        <strain evidence="1">MPipKuh1</strain>
        <tissue evidence="1">Flight muscle</tissue>
    </source>
</reference>
<dbReference type="Proteomes" id="UP000558488">
    <property type="component" value="Unassembled WGS sequence"/>
</dbReference>
<evidence type="ECO:0000313" key="2">
    <source>
        <dbReference type="Proteomes" id="UP000558488"/>
    </source>
</evidence>